<name>A0A2W7IDW6_9PROT</name>
<accession>A0A2W7IDW6</accession>
<proteinExistence type="predicted"/>
<evidence type="ECO:0000313" key="10">
    <source>
        <dbReference type="Proteomes" id="UP000249688"/>
    </source>
</evidence>
<gene>
    <name evidence="9" type="ORF">C8P66_11388</name>
</gene>
<evidence type="ECO:0000259" key="8">
    <source>
        <dbReference type="PROSITE" id="PS51007"/>
    </source>
</evidence>
<dbReference type="EMBL" id="QKYU01000013">
    <property type="protein sequence ID" value="PZW44921.1"/>
    <property type="molecule type" value="Genomic_DNA"/>
</dbReference>
<evidence type="ECO:0000256" key="4">
    <source>
        <dbReference type="ARBA" id="ARBA00022982"/>
    </source>
</evidence>
<keyword evidence="4" id="KW-0249">Electron transport</keyword>
<keyword evidence="3 6" id="KW-0479">Metal-binding</keyword>
<evidence type="ECO:0000256" key="6">
    <source>
        <dbReference type="PROSITE-ProRule" id="PRU00433"/>
    </source>
</evidence>
<dbReference type="OrthoDB" id="9805828at2"/>
<dbReference type="InterPro" id="IPR009056">
    <property type="entry name" value="Cyt_c-like_dom"/>
</dbReference>
<evidence type="ECO:0000256" key="2">
    <source>
        <dbReference type="ARBA" id="ARBA00022617"/>
    </source>
</evidence>
<sequence>MRRAVLLAVVLVPAAGPVRAADAEHGASLFEQCQACHTLTVENGVGPTLKGVIGRHAGAIAGFRYSPAMRRANVVWDAATLDRFLADPQAVVRGNRMPFAGVTEAGDRQDIIAFLAKEGS</sequence>
<keyword evidence="7" id="KW-0732">Signal</keyword>
<evidence type="ECO:0000313" key="9">
    <source>
        <dbReference type="EMBL" id="PZW44921.1"/>
    </source>
</evidence>
<organism evidence="9 10">
    <name type="scientific">Humitalea rosea</name>
    <dbReference type="NCBI Taxonomy" id="990373"/>
    <lineage>
        <taxon>Bacteria</taxon>
        <taxon>Pseudomonadati</taxon>
        <taxon>Pseudomonadota</taxon>
        <taxon>Alphaproteobacteria</taxon>
        <taxon>Acetobacterales</taxon>
        <taxon>Roseomonadaceae</taxon>
        <taxon>Humitalea</taxon>
    </lineage>
</organism>
<dbReference type="GO" id="GO:0009055">
    <property type="term" value="F:electron transfer activity"/>
    <property type="evidence" value="ECO:0007669"/>
    <property type="project" value="InterPro"/>
</dbReference>
<dbReference type="GO" id="GO:0046872">
    <property type="term" value="F:metal ion binding"/>
    <property type="evidence" value="ECO:0007669"/>
    <property type="project" value="UniProtKB-KW"/>
</dbReference>
<dbReference type="InterPro" id="IPR036909">
    <property type="entry name" value="Cyt_c-like_dom_sf"/>
</dbReference>
<dbReference type="InterPro" id="IPR002327">
    <property type="entry name" value="Cyt_c_1A/1B"/>
</dbReference>
<keyword evidence="10" id="KW-1185">Reference proteome</keyword>
<keyword evidence="5 6" id="KW-0408">Iron</keyword>
<dbReference type="Gene3D" id="1.10.760.10">
    <property type="entry name" value="Cytochrome c-like domain"/>
    <property type="match status" value="1"/>
</dbReference>
<keyword evidence="1" id="KW-0813">Transport</keyword>
<comment type="caution">
    <text evidence="9">The sequence shown here is derived from an EMBL/GenBank/DDBJ whole genome shotgun (WGS) entry which is preliminary data.</text>
</comment>
<feature type="signal peptide" evidence="7">
    <location>
        <begin position="1"/>
        <end position="20"/>
    </location>
</feature>
<dbReference type="AlphaFoldDB" id="A0A2W7IDW6"/>
<protein>
    <submittedName>
        <fullName evidence="9">Cytochrome c</fullName>
    </submittedName>
</protein>
<keyword evidence="2 6" id="KW-0349">Heme</keyword>
<feature type="chain" id="PRO_5015941196" evidence="7">
    <location>
        <begin position="21"/>
        <end position="120"/>
    </location>
</feature>
<dbReference type="RefSeq" id="WP_111398637.1">
    <property type="nucleotide sequence ID" value="NZ_QKYU01000013.1"/>
</dbReference>
<reference evidence="9 10" key="1">
    <citation type="submission" date="2018-06" db="EMBL/GenBank/DDBJ databases">
        <title>Genomic Encyclopedia of Archaeal and Bacterial Type Strains, Phase II (KMG-II): from individual species to whole genera.</title>
        <authorList>
            <person name="Goeker M."/>
        </authorList>
    </citation>
    <scope>NUCLEOTIDE SEQUENCE [LARGE SCALE GENOMIC DNA]</scope>
    <source>
        <strain evidence="9 10">DSM 24525</strain>
    </source>
</reference>
<feature type="domain" description="Cytochrome c" evidence="8">
    <location>
        <begin position="21"/>
        <end position="119"/>
    </location>
</feature>
<dbReference type="PANTHER" id="PTHR11961">
    <property type="entry name" value="CYTOCHROME C"/>
    <property type="match status" value="1"/>
</dbReference>
<evidence type="ECO:0000256" key="5">
    <source>
        <dbReference type="ARBA" id="ARBA00023004"/>
    </source>
</evidence>
<evidence type="ECO:0000256" key="1">
    <source>
        <dbReference type="ARBA" id="ARBA00022448"/>
    </source>
</evidence>
<dbReference type="PRINTS" id="PR00604">
    <property type="entry name" value="CYTCHRMECIAB"/>
</dbReference>
<dbReference type="PROSITE" id="PS51007">
    <property type="entry name" value="CYTC"/>
    <property type="match status" value="1"/>
</dbReference>
<dbReference type="Pfam" id="PF00034">
    <property type="entry name" value="Cytochrom_C"/>
    <property type="match status" value="1"/>
</dbReference>
<evidence type="ECO:0000256" key="3">
    <source>
        <dbReference type="ARBA" id="ARBA00022723"/>
    </source>
</evidence>
<dbReference type="Proteomes" id="UP000249688">
    <property type="component" value="Unassembled WGS sequence"/>
</dbReference>
<dbReference type="SUPFAM" id="SSF46626">
    <property type="entry name" value="Cytochrome c"/>
    <property type="match status" value="1"/>
</dbReference>
<dbReference type="GO" id="GO:0020037">
    <property type="term" value="F:heme binding"/>
    <property type="evidence" value="ECO:0007669"/>
    <property type="project" value="InterPro"/>
</dbReference>
<evidence type="ECO:0000256" key="7">
    <source>
        <dbReference type="SAM" id="SignalP"/>
    </source>
</evidence>